<dbReference type="InterPro" id="IPR050490">
    <property type="entry name" value="Bact_solute-bd_prot1"/>
</dbReference>
<organism evidence="1 2">
    <name type="scientific">Paenibacillus baekrokdamisoli</name>
    <dbReference type="NCBI Taxonomy" id="1712516"/>
    <lineage>
        <taxon>Bacteria</taxon>
        <taxon>Bacillati</taxon>
        <taxon>Bacillota</taxon>
        <taxon>Bacilli</taxon>
        <taxon>Bacillales</taxon>
        <taxon>Paenibacillaceae</taxon>
        <taxon>Paenibacillus</taxon>
    </lineage>
</organism>
<keyword evidence="2" id="KW-1185">Reference proteome</keyword>
<dbReference type="Proteomes" id="UP000275368">
    <property type="component" value="Chromosome"/>
</dbReference>
<dbReference type="Pfam" id="PF13416">
    <property type="entry name" value="SBP_bac_8"/>
    <property type="match status" value="1"/>
</dbReference>
<dbReference type="CDD" id="cd14489">
    <property type="entry name" value="CBM_SBP_bac_1_like"/>
    <property type="match status" value="1"/>
</dbReference>
<dbReference type="PANTHER" id="PTHR43649">
    <property type="entry name" value="ARABINOSE-BINDING PROTEIN-RELATED"/>
    <property type="match status" value="1"/>
</dbReference>
<dbReference type="AlphaFoldDB" id="A0A3G9II59"/>
<dbReference type="Gene3D" id="2.60.120.260">
    <property type="entry name" value="Galactose-binding domain-like"/>
    <property type="match status" value="2"/>
</dbReference>
<dbReference type="CDD" id="cd02795">
    <property type="entry name" value="CBM6-CBM35-CBM36_like"/>
    <property type="match status" value="1"/>
</dbReference>
<proteinExistence type="predicted"/>
<gene>
    <name evidence="1" type="ORF">Back11_00020</name>
</gene>
<reference evidence="1 2" key="1">
    <citation type="submission" date="2018-11" db="EMBL/GenBank/DDBJ databases">
        <title>Complete genome sequence of Paenibacillus baekrokdamisoli strain KCTC 33723.</title>
        <authorList>
            <person name="Kang S.W."/>
            <person name="Lee K.C."/>
            <person name="Kim K.K."/>
            <person name="Kim J.S."/>
            <person name="Kim D.S."/>
            <person name="Ko S.H."/>
            <person name="Yang S.H."/>
            <person name="Lee J.S."/>
        </authorList>
    </citation>
    <scope>NUCLEOTIDE SEQUENCE [LARGE SCALE GENOMIC DNA]</scope>
    <source>
        <strain evidence="1 2">KCTC 33723</strain>
    </source>
</reference>
<dbReference type="EMBL" id="AP019308">
    <property type="protein sequence ID" value="BBH18657.1"/>
    <property type="molecule type" value="Genomic_DNA"/>
</dbReference>
<sequence length="969" mass="110550">MQYKRRALSLFLIIVLGASAVAAYISSADVQEERTEAAAAIEASELKRGYGRENSYEQYMENYKEAAAPDYTIRIPAASYTKQTQAEMSILNQFEGVDKALKLSNDNGWVEWTVNIPETGLYEMALRYYPLEGMGRPIELGLAMDGVTPFTEARSMLFQRIWKDDGAIKQDSQGNDYSPGQIEAPAWIEQDFRDAEGLYKGPFQFHFTKGTHTIRLNSIREPVVLDALKIYKKAAIPTYADVHKQYRERGYQEAAGEIIKLQAEKSYLKSDQTLRPAYDRSSPLTEPMDIAKIRLNIIGQQNWSFPGQWIKWKFEVPEDGLYKLGFKYQQSYIRGFFTNRSLYIDGKIPFQEAAAIQFPYGSDWTLKVPGDDEGEPYLFYLTKGTHELAMEVVLGEITTTIRHLEQVVYDLNEMYRKMLMITSTQPDIYRDYALDKEIPGLLETLRRNSTLLAGEAGHIERILGQKGSEATLLATFAEQLTAMVDYPDTIPQRLDHFKSNISAISQWMLDIRSQPLDLDYLVIMPAAAKAPKAKAGFFQTTAFEARSFFSSFFHNYSLSGEEESGSETITLWLSWGRDQAQVLNTMINDMFTPQTGIQVKVKLVQASSIQAVLSNEGPDVSIMVGRGQPVNLAIRGALTDLSAFEDFTEVKKRFMDEATVPYALNGGVYGLPDTETFYMMFYRKDIFEELGIDPPQTWSDVYNIAPVIQRNNMQIGMPYTSVDAWEMVDQGMGTRNLFPSLLYQNNGAFYEKQGTGLRNDPKALTAFKQWTDFYAQYSFPMTYDFYNRFRTGEMPLAIAPYSEYNRLTAAAPEIRNLWEMVPIPGSLRENGTIDHATGGSGTAAIIYNRSKHKEASWQFLKWWTGAEAQERYAKELESLMGTAARQPVANVEAFGRLPWTKSELERLMEQWRQVREIREVPGGYYTVRSLDNAFRDVVIHAKNPRESLNKRMREADEEIMRKRDEFGLE</sequence>
<dbReference type="KEGG" id="pbk:Back11_00020"/>
<dbReference type="InterPro" id="IPR006059">
    <property type="entry name" value="SBP"/>
</dbReference>
<dbReference type="PANTHER" id="PTHR43649:SF27">
    <property type="entry name" value="EXTRACELLULAR SOLUTE-BINDING PROTEIN FAMILY 1"/>
    <property type="match status" value="1"/>
</dbReference>
<dbReference type="OrthoDB" id="383574at2"/>
<evidence type="ECO:0000313" key="2">
    <source>
        <dbReference type="Proteomes" id="UP000275368"/>
    </source>
</evidence>
<dbReference type="RefSeq" id="WP_125653130.1">
    <property type="nucleotide sequence ID" value="NZ_AP019308.1"/>
</dbReference>
<dbReference type="SUPFAM" id="SSF53850">
    <property type="entry name" value="Periplasmic binding protein-like II"/>
    <property type="match status" value="1"/>
</dbReference>
<name>A0A3G9II59_9BACL</name>
<evidence type="ECO:0000313" key="1">
    <source>
        <dbReference type="EMBL" id="BBH18657.1"/>
    </source>
</evidence>
<protein>
    <submittedName>
        <fullName evidence="1">ABC transporter substrate-binding protein</fullName>
    </submittedName>
</protein>
<accession>A0A3G9II59</accession>
<dbReference type="Gene3D" id="3.40.190.10">
    <property type="entry name" value="Periplasmic binding protein-like II"/>
    <property type="match status" value="1"/>
</dbReference>